<dbReference type="InterPro" id="IPR008024">
    <property type="entry name" value="YiaAB"/>
</dbReference>
<feature type="transmembrane region" description="Helical" evidence="1">
    <location>
        <begin position="74"/>
        <end position="93"/>
    </location>
</feature>
<dbReference type="GO" id="GO:0006974">
    <property type="term" value="P:DNA damage response"/>
    <property type="evidence" value="ECO:0007669"/>
    <property type="project" value="TreeGrafter"/>
</dbReference>
<dbReference type="PANTHER" id="PTHR37290">
    <property type="entry name" value="INNER MEMBRANE PROTEIN YIAA-RELATED"/>
    <property type="match status" value="1"/>
</dbReference>
<feature type="transmembrane region" description="Helical" evidence="1">
    <location>
        <begin position="105"/>
        <end position="121"/>
    </location>
</feature>
<feature type="transmembrane region" description="Helical" evidence="1">
    <location>
        <begin position="42"/>
        <end position="62"/>
    </location>
</feature>
<dbReference type="EMBL" id="SYUV01000023">
    <property type="protein sequence ID" value="TKF32997.1"/>
    <property type="molecule type" value="Genomic_DNA"/>
</dbReference>
<protein>
    <recommendedName>
        <fullName evidence="2">YiaAB two helix domain-containing protein</fullName>
    </recommendedName>
</protein>
<evidence type="ECO:0000313" key="4">
    <source>
        <dbReference type="Proteomes" id="UP000307574"/>
    </source>
</evidence>
<dbReference type="NCBIfam" id="NF008482">
    <property type="entry name" value="PRK11383.1"/>
    <property type="match status" value="1"/>
</dbReference>
<feature type="domain" description="YiaAB two helix" evidence="2">
    <location>
        <begin position="12"/>
        <end position="64"/>
    </location>
</feature>
<dbReference type="GO" id="GO:0005886">
    <property type="term" value="C:plasma membrane"/>
    <property type="evidence" value="ECO:0007669"/>
    <property type="project" value="TreeGrafter"/>
</dbReference>
<sequence>MDLKIQKPTVAFVMVSWGSFILGVGAYLLGLWNSTMELNEKGYYFVLLLFSLFSAISVQKNVRDNLEGLKVSSMYMMSSRVALVSAVVLFSIGLKNAELLLSEKGFFAMAFILSLFSVVTIQKNVRDIATFPVDDSDDLT</sequence>
<proteinExistence type="predicted"/>
<gene>
    <name evidence="3" type="ORF">FCV50_08030</name>
</gene>
<keyword evidence="1" id="KW-0472">Membrane</keyword>
<name>A0A4U1X871_9VIBR</name>
<keyword evidence="1" id="KW-0812">Transmembrane</keyword>
<keyword evidence="1" id="KW-1133">Transmembrane helix</keyword>
<dbReference type="PANTHER" id="PTHR37290:SF1">
    <property type="entry name" value="INNER MEMBRANE PROTEIN YIAA"/>
    <property type="match status" value="1"/>
</dbReference>
<organism evidence="3 4">
    <name type="scientific">Vibrio kanaloae</name>
    <dbReference type="NCBI Taxonomy" id="170673"/>
    <lineage>
        <taxon>Bacteria</taxon>
        <taxon>Pseudomonadati</taxon>
        <taxon>Pseudomonadota</taxon>
        <taxon>Gammaproteobacteria</taxon>
        <taxon>Vibrionales</taxon>
        <taxon>Vibrionaceae</taxon>
        <taxon>Vibrio</taxon>
    </lineage>
</organism>
<dbReference type="InterPro" id="IPR038972">
    <property type="entry name" value="YiaA-like"/>
</dbReference>
<accession>A0A4U1X871</accession>
<dbReference type="RefSeq" id="WP_136979996.1">
    <property type="nucleotide sequence ID" value="NZ_SYUN01000004.1"/>
</dbReference>
<evidence type="ECO:0000313" key="3">
    <source>
        <dbReference type="EMBL" id="TKF32997.1"/>
    </source>
</evidence>
<comment type="caution">
    <text evidence="3">The sequence shown here is derived from an EMBL/GenBank/DDBJ whole genome shotgun (WGS) entry which is preliminary data.</text>
</comment>
<dbReference type="AlphaFoldDB" id="A0A4U1X871"/>
<dbReference type="Proteomes" id="UP000307574">
    <property type="component" value="Unassembled WGS sequence"/>
</dbReference>
<feature type="transmembrane region" description="Helical" evidence="1">
    <location>
        <begin position="12"/>
        <end position="30"/>
    </location>
</feature>
<feature type="domain" description="YiaAB two helix" evidence="2">
    <location>
        <begin position="75"/>
        <end position="127"/>
    </location>
</feature>
<evidence type="ECO:0000256" key="1">
    <source>
        <dbReference type="SAM" id="Phobius"/>
    </source>
</evidence>
<dbReference type="Pfam" id="PF05360">
    <property type="entry name" value="YiaAB"/>
    <property type="match status" value="2"/>
</dbReference>
<reference evidence="3 4" key="1">
    <citation type="submission" date="2019-04" db="EMBL/GenBank/DDBJ databases">
        <title>A reverse ecology approach based on a biological definition of microbial populations.</title>
        <authorList>
            <person name="Arevalo P."/>
            <person name="Vaninsberghe D."/>
            <person name="Elsherbini J."/>
            <person name="Gore J."/>
            <person name="Polz M."/>
        </authorList>
    </citation>
    <scope>NUCLEOTIDE SEQUENCE [LARGE SCALE GENOMIC DNA]</scope>
    <source>
        <strain evidence="3 4">10N.261.46.F4</strain>
    </source>
</reference>
<evidence type="ECO:0000259" key="2">
    <source>
        <dbReference type="Pfam" id="PF05360"/>
    </source>
</evidence>